<evidence type="ECO:0000313" key="12">
    <source>
        <dbReference type="EMBL" id="CAF1289271.1"/>
    </source>
</evidence>
<dbReference type="PANTHER" id="PTHR23079:SF55">
    <property type="entry name" value="RNA-DIRECTED RNA POLYMERASE"/>
    <property type="match status" value="1"/>
</dbReference>
<comment type="similarity">
    <text evidence="1 8">Belongs to the RdRP family.</text>
</comment>
<protein>
    <recommendedName>
        <fullName evidence="8">RNA-dependent RNA polymerase</fullName>
        <ecNumber evidence="8">2.7.7.48</ecNumber>
    </recommendedName>
</protein>
<dbReference type="Pfam" id="PF26253">
    <property type="entry name" value="RdRP_head"/>
    <property type="match status" value="1"/>
</dbReference>
<dbReference type="Proteomes" id="UP000663852">
    <property type="component" value="Unassembled WGS sequence"/>
</dbReference>
<keyword evidence="6" id="KW-0943">RNA-mediated gene silencing</keyword>
<gene>
    <name evidence="12" type="ORF">EDS130_LOCUS29995</name>
    <name evidence="11" type="ORF">XAT740_LOCUS24809</name>
</gene>
<dbReference type="EC" id="2.7.7.48" evidence="8"/>
<keyword evidence="4 8" id="KW-0548">Nucleotidyltransferase</keyword>
<dbReference type="InterPro" id="IPR058752">
    <property type="entry name" value="RDRP_C_head"/>
</dbReference>
<keyword evidence="13" id="KW-1185">Reference proteome</keyword>
<accession>A0A815CWZ7</accession>
<keyword evidence="3 8" id="KW-0808">Transferase</keyword>
<dbReference type="Pfam" id="PF05183">
    <property type="entry name" value="RdRP"/>
    <property type="match status" value="1"/>
</dbReference>
<dbReference type="GO" id="GO:0031380">
    <property type="term" value="C:nuclear RNA-directed RNA polymerase complex"/>
    <property type="evidence" value="ECO:0007669"/>
    <property type="project" value="TreeGrafter"/>
</dbReference>
<reference evidence="12" key="1">
    <citation type="submission" date="2021-02" db="EMBL/GenBank/DDBJ databases">
        <authorList>
            <person name="Nowell W R."/>
        </authorList>
    </citation>
    <scope>NUCLEOTIDE SEQUENCE</scope>
</reference>
<dbReference type="AlphaFoldDB" id="A0A815CWZ7"/>
<feature type="domain" description="RDRP core" evidence="9">
    <location>
        <begin position="347"/>
        <end position="903"/>
    </location>
</feature>
<evidence type="ECO:0000256" key="3">
    <source>
        <dbReference type="ARBA" id="ARBA00022679"/>
    </source>
</evidence>
<keyword evidence="2 8" id="KW-0696">RNA-directed RNA polymerase</keyword>
<comment type="catalytic activity">
    <reaction evidence="7 8">
        <text>RNA(n) + a ribonucleoside 5'-triphosphate = RNA(n+1) + diphosphate</text>
        <dbReference type="Rhea" id="RHEA:21248"/>
        <dbReference type="Rhea" id="RHEA-COMP:14527"/>
        <dbReference type="Rhea" id="RHEA-COMP:17342"/>
        <dbReference type="ChEBI" id="CHEBI:33019"/>
        <dbReference type="ChEBI" id="CHEBI:61557"/>
        <dbReference type="ChEBI" id="CHEBI:140395"/>
        <dbReference type="EC" id="2.7.7.48"/>
    </reaction>
</comment>
<comment type="caution">
    <text evidence="12">The sequence shown here is derived from an EMBL/GenBank/DDBJ whole genome shotgun (WGS) entry which is preliminary data.</text>
</comment>
<dbReference type="OrthoDB" id="6513042at2759"/>
<dbReference type="EMBL" id="CAJNOR010001939">
    <property type="protein sequence ID" value="CAF1222986.1"/>
    <property type="molecule type" value="Genomic_DNA"/>
</dbReference>
<dbReference type="InterPro" id="IPR057596">
    <property type="entry name" value="RDRP_core"/>
</dbReference>
<dbReference type="GO" id="GO:0003723">
    <property type="term" value="F:RNA binding"/>
    <property type="evidence" value="ECO:0007669"/>
    <property type="project" value="UniProtKB-KW"/>
</dbReference>
<organism evidence="12">
    <name type="scientific">Adineta ricciae</name>
    <name type="common">Rotifer</name>
    <dbReference type="NCBI Taxonomy" id="249248"/>
    <lineage>
        <taxon>Eukaryota</taxon>
        <taxon>Metazoa</taxon>
        <taxon>Spiralia</taxon>
        <taxon>Gnathifera</taxon>
        <taxon>Rotifera</taxon>
        <taxon>Eurotatoria</taxon>
        <taxon>Bdelloidea</taxon>
        <taxon>Adinetida</taxon>
        <taxon>Adinetidae</taxon>
        <taxon>Adineta</taxon>
    </lineage>
</organism>
<proteinExistence type="inferred from homology"/>
<evidence type="ECO:0000256" key="6">
    <source>
        <dbReference type="ARBA" id="ARBA00023158"/>
    </source>
</evidence>
<evidence type="ECO:0000256" key="4">
    <source>
        <dbReference type="ARBA" id="ARBA00022695"/>
    </source>
</evidence>
<evidence type="ECO:0000256" key="5">
    <source>
        <dbReference type="ARBA" id="ARBA00022884"/>
    </source>
</evidence>
<evidence type="ECO:0000256" key="8">
    <source>
        <dbReference type="RuleBase" id="RU363098"/>
    </source>
</evidence>
<dbReference type="GO" id="GO:0030422">
    <property type="term" value="P:siRNA processing"/>
    <property type="evidence" value="ECO:0007669"/>
    <property type="project" value="TreeGrafter"/>
</dbReference>
<evidence type="ECO:0000256" key="1">
    <source>
        <dbReference type="ARBA" id="ARBA00005762"/>
    </source>
</evidence>
<evidence type="ECO:0000259" key="9">
    <source>
        <dbReference type="Pfam" id="PF05183"/>
    </source>
</evidence>
<feature type="domain" description="RDRP C-terminal head" evidence="10">
    <location>
        <begin position="924"/>
        <end position="1045"/>
    </location>
</feature>
<evidence type="ECO:0000259" key="10">
    <source>
        <dbReference type="Pfam" id="PF26253"/>
    </source>
</evidence>
<dbReference type="Proteomes" id="UP000663828">
    <property type="component" value="Unassembled WGS sequence"/>
</dbReference>
<evidence type="ECO:0000256" key="7">
    <source>
        <dbReference type="ARBA" id="ARBA00048744"/>
    </source>
</evidence>
<dbReference type="InterPro" id="IPR007855">
    <property type="entry name" value="RDRP"/>
</dbReference>
<sequence length="1132" mass="130489">MTYITITHHQQDAADVEIVLRSLQTSFTIKEVPSKQCLQEISGLVSRSFNGFPEMLSNAIPERFQNVPVWIKCGVKTIDKPLDIQFTKNETYALNKFSCGYFATNMNYMWSKRIQNSSSLQWRADIKKSSISITVNNNNEKLEMKLASEYLDKYFVVAVNNGETCIILPTTATPRCYTIPCNRQQRFSRRFDFGEIDGSCLADTSALCLHFSDEKLFEKCKLFLRHVLKLDMHLGSVAIKTMSNQASEYNCEKLNFWSYYAFQMLLTLGYRIKQKITCDMLYKIYEMSKTSDNEQYPNHRCYRKLIAIYHRAKRNRFFDIKREFDNIPPVVPGIIMDKYVYVPRVYLTPYTIYPLPIKPMRGNRVLRQKQCFGPGEHFCRVIIRDVDLGQPQKDFMDKQEQWIRNLITGATKITVSRRQYQFLLCSNSQLRDRSFWFHAAYNGCEAHNIRQWMGDFSKEKCVGSYIARMALSLTGTTETITLLPNQIECIADISDRKHRKFTDGVGKISPEALKQVFLAYNPEIIEDDYMPCVIQARLNGIKGIFVLAPDLADRGILVQYRPSQEKFTATNNVLEVVKHSSSSMAFLNRQVIVLLENMGVPKEIFLKLQNKMRLNISMSLLANKSAQRTLEQNVRSYDWERMRKSGLNLTKEPFARSLLLMLAREKLRKLKEKSHAQIPLSDGRMLFGTVDETNSLKYGQVFIQLRNLDGQRQIIRDRQILVTKNPAHFPGDIRLLQAVDRPALNHLQECIVFPAEGERPHPNEISGSDLDGDEYWVCWNEDLVQYATRQHAAANFDAAEKSKHVGEITISVISEFLHKYLTCDALGPLSNQHLACSTLYGVNHQYSLQLAGNISQVVDFPKTGVLPENLESIRIDQYPDFMENKHKQSFVSDTSLGHMYRQVKEVWTKHLQKLESMEEQQVPIDTVLLIEGHDAYIPEARKEYEYYSTRIDLIVSTYDLKNEYELITGCHSCPVEEQRNNDSVETASLEFRELLREMRTRFAFNRLSHPEKLSKASAWYRVAYEEGTFLSFAWIMDGLMSDIVQYQQIPQEDHQAWKQIGQKVASLGYGDAINQCDLPKNISTEECAGLSKMEQIGCKFLKVIDGVNSHGNAPQFVHDLLIALHEIALDTA</sequence>
<evidence type="ECO:0000313" key="11">
    <source>
        <dbReference type="EMBL" id="CAF1222986.1"/>
    </source>
</evidence>
<dbReference type="GO" id="GO:0003968">
    <property type="term" value="F:RNA-directed RNA polymerase activity"/>
    <property type="evidence" value="ECO:0007669"/>
    <property type="project" value="UniProtKB-KW"/>
</dbReference>
<dbReference type="EMBL" id="CAJNOJ010000207">
    <property type="protein sequence ID" value="CAF1289271.1"/>
    <property type="molecule type" value="Genomic_DNA"/>
</dbReference>
<evidence type="ECO:0000313" key="13">
    <source>
        <dbReference type="Proteomes" id="UP000663828"/>
    </source>
</evidence>
<evidence type="ECO:0000256" key="2">
    <source>
        <dbReference type="ARBA" id="ARBA00022484"/>
    </source>
</evidence>
<keyword evidence="5 8" id="KW-0694">RNA-binding</keyword>
<name>A0A815CWZ7_ADIRI</name>
<dbReference type="PANTHER" id="PTHR23079">
    <property type="entry name" value="RNA-DEPENDENT RNA POLYMERASE"/>
    <property type="match status" value="1"/>
</dbReference>